<dbReference type="Proteomes" id="UP000702425">
    <property type="component" value="Unassembled WGS sequence"/>
</dbReference>
<dbReference type="EMBL" id="SRRZ01000020">
    <property type="protein sequence ID" value="NQE33822.1"/>
    <property type="molecule type" value="Genomic_DNA"/>
</dbReference>
<sequence>MMKCVCCFLLLISFFCVVLPAEASVCRNYQGREICIVDIKRSAKNYWEYRVILSVDGVKQPLQVYNCRDRTTVKKDGTVLAFGQNNPGEIVCRFFNQK</sequence>
<feature type="signal peptide" evidence="1">
    <location>
        <begin position="1"/>
        <end position="23"/>
    </location>
</feature>
<dbReference type="RefSeq" id="WP_172186488.1">
    <property type="nucleotide sequence ID" value="NZ_CAWPPK010000113.1"/>
</dbReference>
<evidence type="ECO:0000256" key="1">
    <source>
        <dbReference type="SAM" id="SignalP"/>
    </source>
</evidence>
<evidence type="ECO:0000313" key="2">
    <source>
        <dbReference type="EMBL" id="NQE33822.1"/>
    </source>
</evidence>
<evidence type="ECO:0000313" key="3">
    <source>
        <dbReference type="Proteomes" id="UP000702425"/>
    </source>
</evidence>
<comment type="caution">
    <text evidence="2">The sequence shown here is derived from an EMBL/GenBank/DDBJ whole genome shotgun (WGS) entry which is preliminary data.</text>
</comment>
<feature type="chain" id="PRO_5046679009" evidence="1">
    <location>
        <begin position="24"/>
        <end position="98"/>
    </location>
</feature>
<name>A0ABX2CTX4_9CYAN</name>
<organism evidence="2 3">
    <name type="scientific">Microcoleus asticus IPMA8</name>
    <dbReference type="NCBI Taxonomy" id="2563858"/>
    <lineage>
        <taxon>Bacteria</taxon>
        <taxon>Bacillati</taxon>
        <taxon>Cyanobacteriota</taxon>
        <taxon>Cyanophyceae</taxon>
        <taxon>Oscillatoriophycideae</taxon>
        <taxon>Oscillatoriales</taxon>
        <taxon>Microcoleaceae</taxon>
        <taxon>Microcoleus</taxon>
        <taxon>Microcoleus asticus</taxon>
    </lineage>
</organism>
<reference evidence="2 3" key="1">
    <citation type="journal article" date="2020" name="Sci. Rep.">
        <title>A novel cyanobacterial geosmin producer, revising GeoA distribution and dispersion patterns in Bacteria.</title>
        <authorList>
            <person name="Churro C."/>
            <person name="Semedo-Aguiar A.P."/>
            <person name="Silva A.D."/>
            <person name="Pereira-Leal J.B."/>
            <person name="Leite R.B."/>
        </authorList>
    </citation>
    <scope>NUCLEOTIDE SEQUENCE [LARGE SCALE GENOMIC DNA]</scope>
    <source>
        <strain evidence="2 3">IPMA8</strain>
    </source>
</reference>
<keyword evidence="1" id="KW-0732">Signal</keyword>
<keyword evidence="3" id="KW-1185">Reference proteome</keyword>
<protein>
    <submittedName>
        <fullName evidence="2">Uncharacterized protein</fullName>
    </submittedName>
</protein>
<accession>A0ABX2CTX4</accession>
<proteinExistence type="predicted"/>
<gene>
    <name evidence="2" type="ORF">E5S67_01543</name>
</gene>